<organism evidence="2 3">
    <name type="scientific">Riccia fluitans</name>
    <dbReference type="NCBI Taxonomy" id="41844"/>
    <lineage>
        <taxon>Eukaryota</taxon>
        <taxon>Viridiplantae</taxon>
        <taxon>Streptophyta</taxon>
        <taxon>Embryophyta</taxon>
        <taxon>Marchantiophyta</taxon>
        <taxon>Marchantiopsida</taxon>
        <taxon>Marchantiidae</taxon>
        <taxon>Marchantiales</taxon>
        <taxon>Ricciaceae</taxon>
        <taxon>Riccia</taxon>
    </lineage>
</organism>
<comment type="caution">
    <text evidence="2">The sequence shown here is derived from an EMBL/GenBank/DDBJ whole genome shotgun (WGS) entry which is preliminary data.</text>
</comment>
<proteinExistence type="predicted"/>
<evidence type="ECO:0000313" key="3">
    <source>
        <dbReference type="Proteomes" id="UP001605036"/>
    </source>
</evidence>
<evidence type="ECO:0000256" key="1">
    <source>
        <dbReference type="SAM" id="Coils"/>
    </source>
</evidence>
<name>A0ABD1Z0Q7_9MARC</name>
<evidence type="ECO:0000313" key="2">
    <source>
        <dbReference type="EMBL" id="KAL2636310.1"/>
    </source>
</evidence>
<protein>
    <submittedName>
        <fullName evidence="2">Uncharacterized protein</fullName>
    </submittedName>
</protein>
<dbReference type="Proteomes" id="UP001605036">
    <property type="component" value="Unassembled WGS sequence"/>
</dbReference>
<keyword evidence="1" id="KW-0175">Coiled coil</keyword>
<accession>A0ABD1Z0Q7</accession>
<reference evidence="2 3" key="1">
    <citation type="submission" date="2024-09" db="EMBL/GenBank/DDBJ databases">
        <title>Chromosome-scale assembly of Riccia fluitans.</title>
        <authorList>
            <person name="Paukszto L."/>
            <person name="Sawicki J."/>
            <person name="Karawczyk K."/>
            <person name="Piernik-Szablinska J."/>
            <person name="Szczecinska M."/>
            <person name="Mazdziarz M."/>
        </authorList>
    </citation>
    <scope>NUCLEOTIDE SEQUENCE [LARGE SCALE GENOMIC DNA]</scope>
    <source>
        <strain evidence="2">Rf_01</strain>
        <tissue evidence="2">Aerial parts of the thallus</tissue>
    </source>
</reference>
<dbReference type="AlphaFoldDB" id="A0ABD1Z0Q7"/>
<dbReference type="EMBL" id="JBHFFA010000003">
    <property type="protein sequence ID" value="KAL2636310.1"/>
    <property type="molecule type" value="Genomic_DNA"/>
</dbReference>
<gene>
    <name evidence="2" type="ORF">R1flu_007789</name>
</gene>
<sequence>MTPILHILEESRTMMEEEAGQTLTLPDIALHLNLENKIEEMQRLREEAERAKEEKTRAEEEAKHYKLQIVVHRSEMRTKKETMRIAGKAFKKQIAEIMAKIDELTKQNEHLQQTCADLTREKNEVEDQLKVGEELCQRIVPALSSFVTVEIDQDELALLRSLCAEVEHVESDESEVRSRLVCLHQKVHRELRETRMNAELQISELRNQLGLV</sequence>
<feature type="coiled-coil region" evidence="1">
    <location>
        <begin position="31"/>
        <end position="135"/>
    </location>
</feature>
<keyword evidence="3" id="KW-1185">Reference proteome</keyword>